<gene>
    <name evidence="2" type="ORF">LWI29_014633</name>
</gene>
<dbReference type="InterPro" id="IPR056924">
    <property type="entry name" value="SH3_Tf2-1"/>
</dbReference>
<protein>
    <recommendedName>
        <fullName evidence="1">Tf2-1-like SH3-like domain-containing protein</fullName>
    </recommendedName>
</protein>
<evidence type="ECO:0000313" key="2">
    <source>
        <dbReference type="EMBL" id="KAK0576263.1"/>
    </source>
</evidence>
<evidence type="ECO:0000259" key="1">
    <source>
        <dbReference type="Pfam" id="PF24626"/>
    </source>
</evidence>
<proteinExistence type="predicted"/>
<keyword evidence="3" id="KW-1185">Reference proteome</keyword>
<dbReference type="Proteomes" id="UP001168877">
    <property type="component" value="Unassembled WGS sequence"/>
</dbReference>
<comment type="caution">
    <text evidence="2">The sequence shown here is derived from an EMBL/GenBank/DDBJ whole genome shotgun (WGS) entry which is preliminary data.</text>
</comment>
<reference evidence="2" key="2">
    <citation type="submission" date="2023-06" db="EMBL/GenBank/DDBJ databases">
        <authorList>
            <person name="Swenson N.G."/>
            <person name="Wegrzyn J.L."/>
            <person name="Mcevoy S.L."/>
        </authorList>
    </citation>
    <scope>NUCLEOTIDE SEQUENCE</scope>
    <source>
        <strain evidence="2">NS2018</strain>
        <tissue evidence="2">Leaf</tissue>
    </source>
</reference>
<dbReference type="AlphaFoldDB" id="A0AA39RLF5"/>
<evidence type="ECO:0000313" key="3">
    <source>
        <dbReference type="Proteomes" id="UP001168877"/>
    </source>
</evidence>
<feature type="domain" description="Tf2-1-like SH3-like" evidence="1">
    <location>
        <begin position="50"/>
        <end position="95"/>
    </location>
</feature>
<reference evidence="2" key="1">
    <citation type="journal article" date="2022" name="Plant J.">
        <title>Strategies of tolerance reflected in two North American maple genomes.</title>
        <authorList>
            <person name="McEvoy S.L."/>
            <person name="Sezen U.U."/>
            <person name="Trouern-Trend A."/>
            <person name="McMahon S.M."/>
            <person name="Schaberg P.G."/>
            <person name="Yang J."/>
            <person name="Wegrzyn J.L."/>
            <person name="Swenson N.G."/>
        </authorList>
    </citation>
    <scope>NUCLEOTIDE SEQUENCE</scope>
    <source>
        <strain evidence="2">NS2018</strain>
    </source>
</reference>
<sequence length="162" mass="18644">MVSGFNPRTPVDMNQLPLPNRVSEVGMDFFRYITTLHDDVRRHIAIHTESFTKLHARRASPFPILKKLGPNAYLVDLPGKYTFSHIFNVEDLTAYKGMNEQDQGVAAEMVPRIPFTPQNHNNVDVILDHEFVSTRRGGYYKFLVCWAKKLISEAVWLQAQEI</sequence>
<organism evidence="2 3">
    <name type="scientific">Acer saccharum</name>
    <name type="common">Sugar maple</name>
    <dbReference type="NCBI Taxonomy" id="4024"/>
    <lineage>
        <taxon>Eukaryota</taxon>
        <taxon>Viridiplantae</taxon>
        <taxon>Streptophyta</taxon>
        <taxon>Embryophyta</taxon>
        <taxon>Tracheophyta</taxon>
        <taxon>Spermatophyta</taxon>
        <taxon>Magnoliopsida</taxon>
        <taxon>eudicotyledons</taxon>
        <taxon>Gunneridae</taxon>
        <taxon>Pentapetalae</taxon>
        <taxon>rosids</taxon>
        <taxon>malvids</taxon>
        <taxon>Sapindales</taxon>
        <taxon>Sapindaceae</taxon>
        <taxon>Hippocastanoideae</taxon>
        <taxon>Acereae</taxon>
        <taxon>Acer</taxon>
    </lineage>
</organism>
<dbReference type="EMBL" id="JAUESC010000386">
    <property type="protein sequence ID" value="KAK0576263.1"/>
    <property type="molecule type" value="Genomic_DNA"/>
</dbReference>
<dbReference type="Pfam" id="PF24626">
    <property type="entry name" value="SH3_Tf2-1"/>
    <property type="match status" value="1"/>
</dbReference>
<name>A0AA39RLF5_ACESA</name>
<accession>A0AA39RLF5</accession>